<feature type="binding site" evidence="8">
    <location>
        <begin position="29"/>
        <end position="34"/>
    </location>
    <ligand>
        <name>ATP</name>
        <dbReference type="ChEBI" id="CHEBI:30616"/>
    </ligand>
</feature>
<evidence type="ECO:0000256" key="3">
    <source>
        <dbReference type="ARBA" id="ARBA00022598"/>
    </source>
</evidence>
<reference evidence="10 11" key="1">
    <citation type="submission" date="2016-12" db="EMBL/GenBank/DDBJ databases">
        <title>Domibacillus sp. SAB 38T whole genome sequencing.</title>
        <authorList>
            <person name="Verma A."/>
            <person name="Ojha A.K."/>
            <person name="Krishnamurthi S."/>
        </authorList>
    </citation>
    <scope>NUCLEOTIDE SEQUENCE [LARGE SCALE GENOMIC DNA]</scope>
    <source>
        <strain evidence="10 11">SAB 38</strain>
    </source>
</reference>
<dbReference type="NCBIfam" id="TIGR02432">
    <property type="entry name" value="lysidine_TilS_N"/>
    <property type="match status" value="1"/>
</dbReference>
<protein>
    <recommendedName>
        <fullName evidence="8">tRNA(Ile)-lysidine synthase</fullName>
        <ecNumber evidence="8">6.3.4.19</ecNumber>
    </recommendedName>
    <alternativeName>
        <fullName evidence="8">tRNA(Ile)-2-lysyl-cytidine synthase</fullName>
    </alternativeName>
    <alternativeName>
        <fullName evidence="8">tRNA(Ile)-lysidine synthetase</fullName>
    </alternativeName>
</protein>
<dbReference type="NCBIfam" id="TIGR02433">
    <property type="entry name" value="lysidine_TilS_C"/>
    <property type="match status" value="1"/>
</dbReference>
<dbReference type="OrthoDB" id="9807403at2"/>
<dbReference type="SMART" id="SM00977">
    <property type="entry name" value="TilS_C"/>
    <property type="match status" value="1"/>
</dbReference>
<organism evidence="10 11">
    <name type="scientific">Domibacillus epiphyticus</name>
    <dbReference type="NCBI Taxonomy" id="1714355"/>
    <lineage>
        <taxon>Bacteria</taxon>
        <taxon>Bacillati</taxon>
        <taxon>Bacillota</taxon>
        <taxon>Bacilli</taxon>
        <taxon>Bacillales</taxon>
        <taxon>Bacillaceae</taxon>
        <taxon>Domibacillus</taxon>
    </lineage>
</organism>
<dbReference type="Pfam" id="PF09179">
    <property type="entry name" value="TilS"/>
    <property type="match status" value="1"/>
</dbReference>
<evidence type="ECO:0000256" key="6">
    <source>
        <dbReference type="ARBA" id="ARBA00022840"/>
    </source>
</evidence>
<evidence type="ECO:0000256" key="7">
    <source>
        <dbReference type="ARBA" id="ARBA00048539"/>
    </source>
</evidence>
<dbReference type="EC" id="6.3.4.19" evidence="8"/>
<proteinExistence type="inferred from homology"/>
<dbReference type="EMBL" id="MSFI01000015">
    <property type="protein sequence ID" value="OMP66822.1"/>
    <property type="molecule type" value="Genomic_DNA"/>
</dbReference>
<keyword evidence="6 8" id="KW-0067">ATP-binding</keyword>
<dbReference type="GO" id="GO:0005737">
    <property type="term" value="C:cytoplasm"/>
    <property type="evidence" value="ECO:0007669"/>
    <property type="project" value="UniProtKB-SubCell"/>
</dbReference>
<evidence type="ECO:0000313" key="11">
    <source>
        <dbReference type="Proteomes" id="UP000188613"/>
    </source>
</evidence>
<dbReference type="RefSeq" id="WP_076765877.1">
    <property type="nucleotide sequence ID" value="NZ_MSFI01000015.1"/>
</dbReference>
<dbReference type="SUPFAM" id="SSF82829">
    <property type="entry name" value="MesJ substrate recognition domain-like"/>
    <property type="match status" value="1"/>
</dbReference>
<dbReference type="Pfam" id="PF01171">
    <property type="entry name" value="ATP_bind_3"/>
    <property type="match status" value="1"/>
</dbReference>
<comment type="catalytic activity">
    <reaction evidence="7 8">
        <text>cytidine(34) in tRNA(Ile2) + L-lysine + ATP = lysidine(34) in tRNA(Ile2) + AMP + diphosphate + H(+)</text>
        <dbReference type="Rhea" id="RHEA:43744"/>
        <dbReference type="Rhea" id="RHEA-COMP:10625"/>
        <dbReference type="Rhea" id="RHEA-COMP:10670"/>
        <dbReference type="ChEBI" id="CHEBI:15378"/>
        <dbReference type="ChEBI" id="CHEBI:30616"/>
        <dbReference type="ChEBI" id="CHEBI:32551"/>
        <dbReference type="ChEBI" id="CHEBI:33019"/>
        <dbReference type="ChEBI" id="CHEBI:82748"/>
        <dbReference type="ChEBI" id="CHEBI:83665"/>
        <dbReference type="ChEBI" id="CHEBI:456215"/>
        <dbReference type="EC" id="6.3.4.19"/>
    </reaction>
</comment>
<dbReference type="PANTHER" id="PTHR43033:SF1">
    <property type="entry name" value="TRNA(ILE)-LYSIDINE SYNTHASE-RELATED"/>
    <property type="match status" value="1"/>
</dbReference>
<dbReference type="InterPro" id="IPR012796">
    <property type="entry name" value="Lysidine-tRNA-synth_C"/>
</dbReference>
<keyword evidence="2 8" id="KW-0963">Cytoplasm</keyword>
<keyword evidence="5 8" id="KW-0547">Nucleotide-binding</keyword>
<keyword evidence="11" id="KW-1185">Reference proteome</keyword>
<comment type="subcellular location">
    <subcellularLocation>
        <location evidence="1 8">Cytoplasm</location>
    </subcellularLocation>
</comment>
<dbReference type="InterPro" id="IPR011063">
    <property type="entry name" value="TilS/TtcA_N"/>
</dbReference>
<dbReference type="InterPro" id="IPR015262">
    <property type="entry name" value="tRNA_Ile_lys_synt_subst-bd"/>
</dbReference>
<evidence type="ECO:0000256" key="1">
    <source>
        <dbReference type="ARBA" id="ARBA00004496"/>
    </source>
</evidence>
<dbReference type="HAMAP" id="MF_01161">
    <property type="entry name" value="tRNA_Ile_lys_synt"/>
    <property type="match status" value="1"/>
</dbReference>
<evidence type="ECO:0000256" key="4">
    <source>
        <dbReference type="ARBA" id="ARBA00022694"/>
    </source>
</evidence>
<evidence type="ECO:0000313" key="10">
    <source>
        <dbReference type="EMBL" id="OMP66822.1"/>
    </source>
</evidence>
<accession>A0A1V2A7J0</accession>
<dbReference type="GO" id="GO:0032267">
    <property type="term" value="F:tRNA(Ile)-lysidine synthase activity"/>
    <property type="evidence" value="ECO:0007669"/>
    <property type="project" value="UniProtKB-EC"/>
</dbReference>
<evidence type="ECO:0000256" key="5">
    <source>
        <dbReference type="ARBA" id="ARBA00022741"/>
    </source>
</evidence>
<dbReference type="SUPFAM" id="SSF56037">
    <property type="entry name" value="PheT/TilS domain"/>
    <property type="match status" value="1"/>
</dbReference>
<comment type="caution">
    <text evidence="10">The sequence shown here is derived from an EMBL/GenBank/DDBJ whole genome shotgun (WGS) entry which is preliminary data.</text>
</comment>
<dbReference type="Gene3D" id="3.30.465.60">
    <property type="match status" value="1"/>
</dbReference>
<dbReference type="Gene3D" id="3.40.50.620">
    <property type="entry name" value="HUPs"/>
    <property type="match status" value="1"/>
</dbReference>
<keyword evidence="3 8" id="KW-0436">Ligase</keyword>
<dbReference type="SUPFAM" id="SSF52402">
    <property type="entry name" value="Adenine nucleotide alpha hydrolases-like"/>
    <property type="match status" value="1"/>
</dbReference>
<evidence type="ECO:0000256" key="2">
    <source>
        <dbReference type="ARBA" id="ARBA00022490"/>
    </source>
</evidence>
<dbReference type="AlphaFoldDB" id="A0A1V2A7J0"/>
<dbReference type="GO" id="GO:0006400">
    <property type="term" value="P:tRNA modification"/>
    <property type="evidence" value="ECO:0007669"/>
    <property type="project" value="UniProtKB-UniRule"/>
</dbReference>
<dbReference type="InterPro" id="IPR014729">
    <property type="entry name" value="Rossmann-like_a/b/a_fold"/>
</dbReference>
<dbReference type="CDD" id="cd01992">
    <property type="entry name" value="TilS_N"/>
    <property type="match status" value="1"/>
</dbReference>
<name>A0A1V2A7J0_9BACI</name>
<dbReference type="PANTHER" id="PTHR43033">
    <property type="entry name" value="TRNA(ILE)-LYSIDINE SYNTHASE-RELATED"/>
    <property type="match status" value="1"/>
</dbReference>
<keyword evidence="4 8" id="KW-0819">tRNA processing</keyword>
<dbReference type="STRING" id="1714355.BTO28_10075"/>
<gene>
    <name evidence="8" type="primary">tilS</name>
    <name evidence="10" type="ORF">BTO28_10075</name>
</gene>
<comment type="domain">
    <text evidence="8">The N-terminal region contains the highly conserved SGGXDS motif, predicted to be a P-loop motif involved in ATP binding.</text>
</comment>
<dbReference type="InterPro" id="IPR012795">
    <property type="entry name" value="tRNA_Ile_lys_synt_N"/>
</dbReference>
<comment type="similarity">
    <text evidence="8">Belongs to the tRNA(Ile)-lysidine synthase family.</text>
</comment>
<dbReference type="Pfam" id="PF11734">
    <property type="entry name" value="TilS_C"/>
    <property type="match status" value="1"/>
</dbReference>
<comment type="function">
    <text evidence="8">Ligates lysine onto the cytidine present at position 34 of the AUA codon-specific tRNA(Ile) that contains the anticodon CAU, in an ATP-dependent manner. Cytidine is converted to lysidine, thus changing the amino acid specificity of the tRNA from methionine to isoleucine.</text>
</comment>
<evidence type="ECO:0000259" key="9">
    <source>
        <dbReference type="SMART" id="SM00977"/>
    </source>
</evidence>
<dbReference type="GO" id="GO:0005524">
    <property type="term" value="F:ATP binding"/>
    <property type="evidence" value="ECO:0007669"/>
    <property type="project" value="UniProtKB-UniRule"/>
</dbReference>
<feature type="domain" description="Lysidine-tRNA(Ile) synthetase C-terminal" evidence="9">
    <location>
        <begin position="382"/>
        <end position="452"/>
    </location>
</feature>
<evidence type="ECO:0000256" key="8">
    <source>
        <dbReference type="HAMAP-Rule" id="MF_01161"/>
    </source>
</evidence>
<dbReference type="Proteomes" id="UP000188613">
    <property type="component" value="Unassembled WGS sequence"/>
</dbReference>
<dbReference type="InterPro" id="IPR012094">
    <property type="entry name" value="tRNA_Ile_lys_synt"/>
</dbReference>
<sequence>MQAFEEQIKHFIQSNQLIQSGDHVAVAVSGGSDSMALLHFLFEHREKFGITISAVHVDHMLRGYESYEDLLFVESFCRERVIPFKAGQIDAGDESVRTGRGIQEAARSVRYTFFEEAMGELAANKLATAHHADDQIETVFMQLTRGAHSYTGIPVKRPFASGSIIRPFLIVSKEEILSYCKLNMIQYREDPSNQKLNYTRNRFRHNVLPFIKQENKRVHTHVQRFSEERKEDEDFLLTLAQQEMEHLTVWQNEKVTLQISRFIGVPLPLQRRVIQLILNYLYHGKTAFSFLHIQHILQLLQSSAPSTKLNLPAGLIVQKIGEHCLFSFQADDTRKKETEFFLFPGDRINWPAGGVFSIKKEGECPPEAECFQLKSDQLQWPICIRTRLEGDKIQLKGMSGSKKLARLLIDEKIPFAFRDHLPVVTDAAGTVLWVPGIRKSIHEHSGSMLLIYEKE</sequence>